<gene>
    <name evidence="1" type="ORF">BAA01_10285</name>
</gene>
<dbReference type="SUPFAM" id="SSF53448">
    <property type="entry name" value="Nucleotide-diphospho-sugar transferases"/>
    <property type="match status" value="1"/>
</dbReference>
<dbReference type="EMBL" id="LZRT01000054">
    <property type="protein sequence ID" value="OUM88995.1"/>
    <property type="molecule type" value="Genomic_DNA"/>
</dbReference>
<reference evidence="2" key="1">
    <citation type="submission" date="2016-06" db="EMBL/GenBank/DDBJ databases">
        <authorList>
            <person name="Nascimento L."/>
            <person name="Pereira R.V."/>
            <person name="Martins L.F."/>
            <person name="Quaggio R.B."/>
            <person name="Silva A.M."/>
            <person name="Setubal J.C."/>
        </authorList>
    </citation>
    <scope>NUCLEOTIDE SEQUENCE [LARGE SCALE GENOMIC DNA]</scope>
</reference>
<dbReference type="AlphaFoldDB" id="A0A1Y3PNQ4"/>
<dbReference type="Proteomes" id="UP000196475">
    <property type="component" value="Unassembled WGS sequence"/>
</dbReference>
<name>A0A1Y3PNQ4_9BACI</name>
<protein>
    <recommendedName>
        <fullName evidence="3">Cytidyltransferase</fullName>
    </recommendedName>
</protein>
<organism evidence="1 2">
    <name type="scientific">Bacillus thermozeamaize</name>
    <dbReference type="NCBI Taxonomy" id="230954"/>
    <lineage>
        <taxon>Bacteria</taxon>
        <taxon>Bacillati</taxon>
        <taxon>Bacillota</taxon>
        <taxon>Bacilli</taxon>
        <taxon>Bacillales</taxon>
        <taxon>Bacillaceae</taxon>
        <taxon>Bacillus</taxon>
    </lineage>
</organism>
<proteinExistence type="predicted"/>
<dbReference type="GO" id="GO:0008781">
    <property type="term" value="F:N-acylneuraminate cytidylyltransferase activity"/>
    <property type="evidence" value="ECO:0007669"/>
    <property type="project" value="TreeGrafter"/>
</dbReference>
<evidence type="ECO:0008006" key="3">
    <source>
        <dbReference type="Google" id="ProtNLM"/>
    </source>
</evidence>
<dbReference type="InterPro" id="IPR029044">
    <property type="entry name" value="Nucleotide-diphossugar_trans"/>
</dbReference>
<evidence type="ECO:0000313" key="1">
    <source>
        <dbReference type="EMBL" id="OUM88995.1"/>
    </source>
</evidence>
<dbReference type="PANTHER" id="PTHR21485">
    <property type="entry name" value="HAD SUPERFAMILY MEMBERS CMAS AND KDSC"/>
    <property type="match status" value="1"/>
</dbReference>
<dbReference type="InterPro" id="IPR050793">
    <property type="entry name" value="CMP-NeuNAc_synthase"/>
</dbReference>
<dbReference type="CDD" id="cd02513">
    <property type="entry name" value="CMP-NeuAc_Synthase"/>
    <property type="match status" value="1"/>
</dbReference>
<dbReference type="PANTHER" id="PTHR21485:SF3">
    <property type="entry name" value="N-ACYLNEURAMINATE CYTIDYLYLTRANSFERASE"/>
    <property type="match status" value="1"/>
</dbReference>
<accession>A0A1Y3PNQ4</accession>
<dbReference type="InterPro" id="IPR003329">
    <property type="entry name" value="Cytidylyl_trans"/>
</dbReference>
<sequence>MTSRKYIAMIPARLGSKRIPKKNIRYLAGKPLIKYAIDLALSVGLFDSVWVNTESDELGRVAGEYGALFHKRPADLANDQATNREFVYEFLQKHECDYVVMINTTSPLLTVDTARKFMEFVDNNDYDTVLSVISEKAEFFFKDSPINFSLAEKVNSQLLEPVHKVVWALTAWKRDVFLKLQNENKNPVFGGKLGLFSIPKDESCDLDTEEDWRIAEGFLQARRISNTQLKEYLEI</sequence>
<evidence type="ECO:0000313" key="2">
    <source>
        <dbReference type="Proteomes" id="UP000196475"/>
    </source>
</evidence>
<dbReference type="Gene3D" id="3.90.550.10">
    <property type="entry name" value="Spore Coat Polysaccharide Biosynthesis Protein SpsA, Chain A"/>
    <property type="match status" value="1"/>
</dbReference>
<dbReference type="Pfam" id="PF02348">
    <property type="entry name" value="CTP_transf_3"/>
    <property type="match status" value="1"/>
</dbReference>
<comment type="caution">
    <text evidence="1">The sequence shown here is derived from an EMBL/GenBank/DDBJ whole genome shotgun (WGS) entry which is preliminary data.</text>
</comment>